<feature type="transmembrane region" description="Helical" evidence="2">
    <location>
        <begin position="333"/>
        <end position="352"/>
    </location>
</feature>
<feature type="transmembrane region" description="Helical" evidence="2">
    <location>
        <begin position="854"/>
        <end position="872"/>
    </location>
</feature>
<keyword evidence="2" id="KW-1133">Transmembrane helix</keyword>
<comment type="caution">
    <text evidence="3">The sequence shown here is derived from an EMBL/GenBank/DDBJ whole genome shotgun (WGS) entry which is preliminary data.</text>
</comment>
<dbReference type="OrthoDB" id="10463558at2759"/>
<dbReference type="Proteomes" id="UP001165122">
    <property type="component" value="Unassembled WGS sequence"/>
</dbReference>
<feature type="transmembrane region" description="Helical" evidence="2">
    <location>
        <begin position="1003"/>
        <end position="1025"/>
    </location>
</feature>
<keyword evidence="4" id="KW-1185">Reference proteome</keyword>
<feature type="compositionally biased region" description="Basic and acidic residues" evidence="1">
    <location>
        <begin position="588"/>
        <end position="604"/>
    </location>
</feature>
<reference evidence="4" key="1">
    <citation type="journal article" date="2023" name="Commun. Biol.">
        <title>Genome analysis of Parmales, the sister group of diatoms, reveals the evolutionary specialization of diatoms from phago-mixotrophs to photoautotrophs.</title>
        <authorList>
            <person name="Ban H."/>
            <person name="Sato S."/>
            <person name="Yoshikawa S."/>
            <person name="Yamada K."/>
            <person name="Nakamura Y."/>
            <person name="Ichinomiya M."/>
            <person name="Sato N."/>
            <person name="Blanc-Mathieu R."/>
            <person name="Endo H."/>
            <person name="Kuwata A."/>
            <person name="Ogata H."/>
        </authorList>
    </citation>
    <scope>NUCLEOTIDE SEQUENCE [LARGE SCALE GENOMIC DNA]</scope>
    <source>
        <strain evidence="4">NIES 3700</strain>
    </source>
</reference>
<keyword evidence="2" id="KW-0812">Transmembrane</keyword>
<keyword evidence="2" id="KW-0472">Membrane</keyword>
<feature type="transmembrane region" description="Helical" evidence="2">
    <location>
        <begin position="1082"/>
        <end position="1100"/>
    </location>
</feature>
<name>A0A9W7F376_9STRA</name>
<feature type="transmembrane region" description="Helical" evidence="2">
    <location>
        <begin position="175"/>
        <end position="197"/>
    </location>
</feature>
<gene>
    <name evidence="3" type="ORF">TrLO_g11390</name>
</gene>
<feature type="transmembrane region" description="Helical" evidence="2">
    <location>
        <begin position="682"/>
        <end position="703"/>
    </location>
</feature>
<feature type="transmembrane region" description="Helical" evidence="2">
    <location>
        <begin position="892"/>
        <end position="911"/>
    </location>
</feature>
<dbReference type="EMBL" id="BRXW01000023">
    <property type="protein sequence ID" value="GMI00491.1"/>
    <property type="molecule type" value="Genomic_DNA"/>
</dbReference>
<accession>A0A9W7F376</accession>
<feature type="transmembrane region" description="Helical" evidence="2">
    <location>
        <begin position="658"/>
        <end position="675"/>
    </location>
</feature>
<feature type="transmembrane region" description="Helical" evidence="2">
    <location>
        <begin position="305"/>
        <end position="327"/>
    </location>
</feature>
<feature type="transmembrane region" description="Helical" evidence="2">
    <location>
        <begin position="953"/>
        <end position="976"/>
    </location>
</feature>
<feature type="transmembrane region" description="Helical" evidence="2">
    <location>
        <begin position="1037"/>
        <end position="1062"/>
    </location>
</feature>
<feature type="transmembrane region" description="Helical" evidence="2">
    <location>
        <begin position="1259"/>
        <end position="1281"/>
    </location>
</feature>
<feature type="transmembrane region" description="Helical" evidence="2">
    <location>
        <begin position="752"/>
        <end position="776"/>
    </location>
</feature>
<evidence type="ECO:0000256" key="1">
    <source>
        <dbReference type="SAM" id="MobiDB-lite"/>
    </source>
</evidence>
<feature type="transmembrane region" description="Helical" evidence="2">
    <location>
        <begin position="528"/>
        <end position="547"/>
    </location>
</feature>
<feature type="region of interest" description="Disordered" evidence="1">
    <location>
        <begin position="573"/>
        <end position="609"/>
    </location>
</feature>
<evidence type="ECO:0000313" key="3">
    <source>
        <dbReference type="EMBL" id="GMI00491.1"/>
    </source>
</evidence>
<evidence type="ECO:0000313" key="4">
    <source>
        <dbReference type="Proteomes" id="UP001165122"/>
    </source>
</evidence>
<organism evidence="3 4">
    <name type="scientific">Triparma laevis f. longispina</name>
    <dbReference type="NCBI Taxonomy" id="1714387"/>
    <lineage>
        <taxon>Eukaryota</taxon>
        <taxon>Sar</taxon>
        <taxon>Stramenopiles</taxon>
        <taxon>Ochrophyta</taxon>
        <taxon>Bolidophyceae</taxon>
        <taxon>Parmales</taxon>
        <taxon>Triparmaceae</taxon>
        <taxon>Triparma</taxon>
    </lineage>
</organism>
<feature type="transmembrane region" description="Helical" evidence="2">
    <location>
        <begin position="480"/>
        <end position="502"/>
    </location>
</feature>
<feature type="transmembrane region" description="Helical" evidence="2">
    <location>
        <begin position="364"/>
        <end position="390"/>
    </location>
</feature>
<proteinExistence type="predicted"/>
<feature type="transmembrane region" description="Helical" evidence="2">
    <location>
        <begin position="438"/>
        <end position="460"/>
    </location>
</feature>
<evidence type="ECO:0000256" key="2">
    <source>
        <dbReference type="SAM" id="Phobius"/>
    </source>
</evidence>
<protein>
    <submittedName>
        <fullName evidence="3">Uncharacterized protein</fullName>
    </submittedName>
</protein>
<feature type="region of interest" description="Disordered" evidence="1">
    <location>
        <begin position="63"/>
        <end position="93"/>
    </location>
</feature>
<feature type="transmembrane region" description="Helical" evidence="2">
    <location>
        <begin position="618"/>
        <end position="638"/>
    </location>
</feature>
<feature type="transmembrane region" description="Helical" evidence="2">
    <location>
        <begin position="1228"/>
        <end position="1247"/>
    </location>
</feature>
<feature type="transmembrane region" description="Helical" evidence="2">
    <location>
        <begin position="275"/>
        <end position="293"/>
    </location>
</feature>
<sequence length="1322" mass="149462">MQKTFSERFRFWQAPRDGPDSTEVVKKSQPTALLGDISEGETTVRAPAILGLKRVHTLSLEGKHDPYQKRPSVMRKSPGYHAGGTTRRTSLQPREKRISNLSRFRTESLGTRYVSSASQSSFKASLKNLDSSISASSTISNPSDETTRSNNANAIDEAALVSGSKDKVVVELSNFYQGFMLFFQLLNYVGALIFAIIPQYPSKQIYLDGNTTHDGTWKVCPEEFIRLNNSTKEDPDDWTCDGNVGTLFNFASIPLFCPDSPFECEYTRDFITQTYLPIAFPIVFTTALLSFVLKPCKNTKGYLLYLYGQYIVCMLGSVFFLTIGYGFTLASNLLGFGVCAFFLACLYFIVRVRKLAEKLPEYQLTDFLIFVVFKGGILIGVTQLMFLAFAPLQCIASQQNFAPWIFDADNNEPFTKEPTDDEKAWKNCRRSIYSTTGLAFIVSLYTLFQISAAVVPYKVLRRHILPAKQLIEMNLSFTQALEIVLLCTCAASALFLIGNYGVEGNFGQFGGTTKNEAGEDDDNDTEKVIALVVSAVGFLSLVVTSLWQGVVIMREWKHVNSLGFKDDILHSRSSKPKKRRTQQVGLKTVEDKTAEQTAEEKQREEEDAEEDLVTSKMWVVLAVACTTVNSSLSVAVALTNYSVVESKDHELMRTISNLILPIILIFYIGNLFVYPRRKDPKFLWWMRFHFFTFCWVGEGAMFIDSLKNKDSETLSVWSVYLKYPLRVVGETLGFHLALKIRSQLHRFSSYDLNTFLINTILYGGLQTAASVVFVTFRVTKCVLEVSNSDTNNDISAEIERCKGAASATSWIGVFLLMWWAHSIIRASVISEFSDRVNITIKHLATLKIGWRRRVQGCLMILCGVCATFLFSLTDKLPTSSEGEKRKMLVETLGYIGVGSAFVSLFSEWFTVKKAVRKERMQKGESQKHQDIYDSQVFTRHLPVVQTFVSECSWIYIIVIYVITSAVAMMYVAYAVFSWRCEDEEKDNGVMACKDDVDEAGMRFVIGIGNVVMPICFLLFVMSILMKPKETNPKYMTFLYFHFFTFAVVVELSTSFGYVVKMVRGQPIRKTSLTLGDSQDTQSFYYLSISFVRLVIEGVVFKQLLKVRERLGKLTKEEVSEYLCQTVLVRSSEIMLPIMFLLFECLSCLSQHPIVPKKVAPDDEEEEKFDWEVCSSSTNAAVLLSVYLVLFNLQTLISKSAPRHIQDVKAFTFESIATLDLRKRHRAQIGLFSLTAFCALYLFGILGIETTKEQYVLPFGYVGLFSCVLAILMDSTALTRFYNKKVRERELREEEGLSKYSGNSERKFSSRALQDQMVLASLV</sequence>